<gene>
    <name evidence="2" type="primary">PLESTMB000615</name>
    <name evidence="2" type="ORF">PLESTB_000461400</name>
</gene>
<proteinExistence type="predicted"/>
<dbReference type="EMBL" id="BRXU01000004">
    <property type="protein sequence ID" value="GLC51058.1"/>
    <property type="molecule type" value="Genomic_DNA"/>
</dbReference>
<feature type="region of interest" description="Disordered" evidence="1">
    <location>
        <begin position="1"/>
        <end position="53"/>
    </location>
</feature>
<comment type="caution">
    <text evidence="2">The sequence shown here is derived from an EMBL/GenBank/DDBJ whole genome shotgun (WGS) entry which is preliminary data.</text>
</comment>
<reference evidence="2 3" key="1">
    <citation type="journal article" date="2023" name="Commun. Biol.">
        <title>Reorganization of the ancestral sex-determining regions during the evolution of trioecy in Pleodorina starrii.</title>
        <authorList>
            <person name="Takahashi K."/>
            <person name="Suzuki S."/>
            <person name="Kawai-Toyooka H."/>
            <person name="Yamamoto K."/>
            <person name="Hamaji T."/>
            <person name="Ootsuki R."/>
            <person name="Yamaguchi H."/>
            <person name="Kawachi M."/>
            <person name="Higashiyama T."/>
            <person name="Nozaki H."/>
        </authorList>
    </citation>
    <scope>NUCLEOTIDE SEQUENCE [LARGE SCALE GENOMIC DNA]</scope>
    <source>
        <strain evidence="2 3">NIES-4479</strain>
    </source>
</reference>
<evidence type="ECO:0000313" key="3">
    <source>
        <dbReference type="Proteomes" id="UP001165080"/>
    </source>
</evidence>
<sequence>MAAQAADQQLPGPRGALSGPGGLHRAAAAPPAPPPITPLTPFRSGDLNGGKSRRRLRGAPVRLRVVSVSLAKWAEGGTALLWRDLALPQSRPVWIALQTPPGCVGIGSGLPHVMAPGASPHNTSVRSCLGSMRGGGRQEVEVDRKFMFMFMFIMCSDTYKPAQSWHQQLTLCALLP</sequence>
<accession>A0A9W6EZH0</accession>
<name>A0A9W6EZH0_9CHLO</name>
<protein>
    <submittedName>
        <fullName evidence="2">Uncharacterized protein</fullName>
    </submittedName>
</protein>
<evidence type="ECO:0000313" key="2">
    <source>
        <dbReference type="EMBL" id="GLC51058.1"/>
    </source>
</evidence>
<evidence type="ECO:0000256" key="1">
    <source>
        <dbReference type="SAM" id="MobiDB-lite"/>
    </source>
</evidence>
<organism evidence="2 3">
    <name type="scientific">Pleodorina starrii</name>
    <dbReference type="NCBI Taxonomy" id="330485"/>
    <lineage>
        <taxon>Eukaryota</taxon>
        <taxon>Viridiplantae</taxon>
        <taxon>Chlorophyta</taxon>
        <taxon>core chlorophytes</taxon>
        <taxon>Chlorophyceae</taxon>
        <taxon>CS clade</taxon>
        <taxon>Chlamydomonadales</taxon>
        <taxon>Volvocaceae</taxon>
        <taxon>Pleodorina</taxon>
    </lineage>
</organism>
<dbReference type="Proteomes" id="UP001165080">
    <property type="component" value="Unassembled WGS sequence"/>
</dbReference>
<keyword evidence="3" id="KW-1185">Reference proteome</keyword>
<dbReference type="AlphaFoldDB" id="A0A9W6EZH0"/>